<keyword evidence="3" id="KW-1185">Reference proteome</keyword>
<sequence>MFVSPFLLHDTSRNHLRTPFGEVNITKQRKGHALPSDPSLAMRSLTVTTTALVEIAGGSDDQQKQAQTLQCAIPETIISRAIPLASKARASAQETSSPLQPNDSSEFEPDDGVGNFTSDEPALTDIISISSSGEEVAPCPRKRARLEDEPEVIVISSSDDEA</sequence>
<evidence type="ECO:0000313" key="3">
    <source>
        <dbReference type="Proteomes" id="UP001556367"/>
    </source>
</evidence>
<comment type="caution">
    <text evidence="2">The sequence shown here is derived from an EMBL/GenBank/DDBJ whole genome shotgun (WGS) entry which is preliminary data.</text>
</comment>
<evidence type="ECO:0000313" key="2">
    <source>
        <dbReference type="EMBL" id="KAL0945714.1"/>
    </source>
</evidence>
<accession>A0ABR3IQZ6</accession>
<gene>
    <name evidence="2" type="ORF">HGRIS_014861</name>
</gene>
<dbReference type="Proteomes" id="UP001556367">
    <property type="component" value="Unassembled WGS sequence"/>
</dbReference>
<feature type="region of interest" description="Disordered" evidence="1">
    <location>
        <begin position="85"/>
        <end position="162"/>
    </location>
</feature>
<dbReference type="EMBL" id="JASNQZ010000017">
    <property type="protein sequence ID" value="KAL0945714.1"/>
    <property type="molecule type" value="Genomic_DNA"/>
</dbReference>
<proteinExistence type="predicted"/>
<name>A0ABR3IQZ6_9AGAR</name>
<evidence type="ECO:0000256" key="1">
    <source>
        <dbReference type="SAM" id="MobiDB-lite"/>
    </source>
</evidence>
<protein>
    <submittedName>
        <fullName evidence="2">Uncharacterized protein</fullName>
    </submittedName>
</protein>
<feature type="compositionally biased region" description="Polar residues" evidence="1">
    <location>
        <begin position="92"/>
        <end position="104"/>
    </location>
</feature>
<organism evidence="2 3">
    <name type="scientific">Hohenbuehelia grisea</name>
    <dbReference type="NCBI Taxonomy" id="104357"/>
    <lineage>
        <taxon>Eukaryota</taxon>
        <taxon>Fungi</taxon>
        <taxon>Dikarya</taxon>
        <taxon>Basidiomycota</taxon>
        <taxon>Agaricomycotina</taxon>
        <taxon>Agaricomycetes</taxon>
        <taxon>Agaricomycetidae</taxon>
        <taxon>Agaricales</taxon>
        <taxon>Pleurotineae</taxon>
        <taxon>Pleurotaceae</taxon>
        <taxon>Hohenbuehelia</taxon>
    </lineage>
</organism>
<reference evidence="3" key="1">
    <citation type="submission" date="2024-06" db="EMBL/GenBank/DDBJ databases">
        <title>Multi-omics analyses provide insights into the biosynthesis of the anticancer antibiotic pleurotin in Hohenbuehelia grisea.</title>
        <authorList>
            <person name="Weaver J.A."/>
            <person name="Alberti F."/>
        </authorList>
    </citation>
    <scope>NUCLEOTIDE SEQUENCE [LARGE SCALE GENOMIC DNA]</scope>
    <source>
        <strain evidence="3">T-177</strain>
    </source>
</reference>